<evidence type="ECO:0000256" key="1">
    <source>
        <dbReference type="SAM" id="MobiDB-lite"/>
    </source>
</evidence>
<feature type="compositionally biased region" description="Basic and acidic residues" evidence="1">
    <location>
        <begin position="101"/>
        <end position="113"/>
    </location>
</feature>
<feature type="region of interest" description="Disordered" evidence="1">
    <location>
        <begin position="357"/>
        <end position="405"/>
    </location>
</feature>
<feature type="compositionally biased region" description="Low complexity" evidence="1">
    <location>
        <begin position="144"/>
        <end position="159"/>
    </location>
</feature>
<keyword evidence="3" id="KW-1185">Reference proteome</keyword>
<accession>A0A388KXV8</accession>
<name>A0A388KXV8_CHABU</name>
<reference evidence="2 3" key="1">
    <citation type="journal article" date="2018" name="Cell">
        <title>The Chara Genome: Secondary Complexity and Implications for Plant Terrestrialization.</title>
        <authorList>
            <person name="Nishiyama T."/>
            <person name="Sakayama H."/>
            <person name="Vries J.D."/>
            <person name="Buschmann H."/>
            <person name="Saint-Marcoux D."/>
            <person name="Ullrich K.K."/>
            <person name="Haas F.B."/>
            <person name="Vanderstraeten L."/>
            <person name="Becker D."/>
            <person name="Lang D."/>
            <person name="Vosolsobe S."/>
            <person name="Rombauts S."/>
            <person name="Wilhelmsson P.K.I."/>
            <person name="Janitza P."/>
            <person name="Kern R."/>
            <person name="Heyl A."/>
            <person name="Rumpler F."/>
            <person name="Villalobos L.I.A.C."/>
            <person name="Clay J.M."/>
            <person name="Skokan R."/>
            <person name="Toyoda A."/>
            <person name="Suzuki Y."/>
            <person name="Kagoshima H."/>
            <person name="Schijlen E."/>
            <person name="Tajeshwar N."/>
            <person name="Catarino B."/>
            <person name="Hetherington A.J."/>
            <person name="Saltykova A."/>
            <person name="Bonnot C."/>
            <person name="Breuninger H."/>
            <person name="Symeonidi A."/>
            <person name="Radhakrishnan G.V."/>
            <person name="Van Nieuwerburgh F."/>
            <person name="Deforce D."/>
            <person name="Chang C."/>
            <person name="Karol K.G."/>
            <person name="Hedrich R."/>
            <person name="Ulvskov P."/>
            <person name="Glockner G."/>
            <person name="Delwiche C.F."/>
            <person name="Petrasek J."/>
            <person name="Van de Peer Y."/>
            <person name="Friml J."/>
            <person name="Beilby M."/>
            <person name="Dolan L."/>
            <person name="Kohara Y."/>
            <person name="Sugano S."/>
            <person name="Fujiyama A."/>
            <person name="Delaux P.-M."/>
            <person name="Quint M."/>
            <person name="TheiBen G."/>
            <person name="Hagemann M."/>
            <person name="Harholt J."/>
            <person name="Dunand C."/>
            <person name="Zachgo S."/>
            <person name="Langdale J."/>
            <person name="Maumus F."/>
            <person name="Straeten D.V.D."/>
            <person name="Gould S.B."/>
            <person name="Rensing S.A."/>
        </authorList>
    </citation>
    <scope>NUCLEOTIDE SEQUENCE [LARGE SCALE GENOMIC DNA]</scope>
    <source>
        <strain evidence="2 3">S276</strain>
    </source>
</reference>
<proteinExistence type="predicted"/>
<sequence length="405" mass="45991">MKERYDWSKIRENLLAGNFDKILYRLLKQQKENRERIQLGTDKDREVHKTLSDMKEMMTSMKEERLKLQVMMAKAKTGKRKGKEPVTKESTSESESEEEREPPRKLTKAERKALNQIQGGQGTSCKQGESNKNGGNGSGERQVDQGQQNQGQQTQPQGGRCRGRGRGNGSGRGNWQEYVCKYCDMKGHVICFCQILAKDEKDHVVFTTIRGEVFDFEGNLMDQDIEGGMRKEAFRRMSRPLPATFRLTSPEEASLFELEETMASLKIGGCDENELEEKKEHIAHRAREVTRKLGKCRNFIVQLCVDMEEVWPNLPNVFLFGGWENEGQDGSAPLAASAPEAPMTRPMTMSRPVLKRGMPTVMVQTRKGRKTSQSQPVPGESSKGPQEKEPIQVEEGEDDEEDERL</sequence>
<evidence type="ECO:0000313" key="2">
    <source>
        <dbReference type="EMBL" id="GBG74899.1"/>
    </source>
</evidence>
<evidence type="ECO:0000313" key="3">
    <source>
        <dbReference type="Proteomes" id="UP000265515"/>
    </source>
</evidence>
<feature type="compositionally biased region" description="Polar residues" evidence="1">
    <location>
        <begin position="115"/>
        <end position="127"/>
    </location>
</feature>
<organism evidence="2 3">
    <name type="scientific">Chara braunii</name>
    <name type="common">Braun's stonewort</name>
    <dbReference type="NCBI Taxonomy" id="69332"/>
    <lineage>
        <taxon>Eukaryota</taxon>
        <taxon>Viridiplantae</taxon>
        <taxon>Streptophyta</taxon>
        <taxon>Charophyceae</taxon>
        <taxon>Charales</taxon>
        <taxon>Characeae</taxon>
        <taxon>Chara</taxon>
    </lineage>
</organism>
<feature type="region of interest" description="Disordered" evidence="1">
    <location>
        <begin position="73"/>
        <end position="170"/>
    </location>
</feature>
<comment type="caution">
    <text evidence="2">The sequence shown here is derived from an EMBL/GenBank/DDBJ whole genome shotgun (WGS) entry which is preliminary data.</text>
</comment>
<dbReference type="AlphaFoldDB" id="A0A388KXV8"/>
<feature type="compositionally biased region" description="Acidic residues" evidence="1">
    <location>
        <begin position="392"/>
        <end position="405"/>
    </location>
</feature>
<dbReference type="EMBL" id="BFEA01000213">
    <property type="protein sequence ID" value="GBG74899.1"/>
    <property type="molecule type" value="Genomic_DNA"/>
</dbReference>
<gene>
    <name evidence="2" type="ORF">CBR_g19412</name>
</gene>
<dbReference type="Proteomes" id="UP000265515">
    <property type="component" value="Unassembled WGS sequence"/>
</dbReference>
<dbReference type="Gramene" id="GBG74899">
    <property type="protein sequence ID" value="GBG74899"/>
    <property type="gene ID" value="CBR_g19412"/>
</dbReference>
<protein>
    <submittedName>
        <fullName evidence="2">Uncharacterized protein</fullName>
    </submittedName>
</protein>